<dbReference type="STRING" id="1429043.X474_19765"/>
<dbReference type="SMART" id="SM00342">
    <property type="entry name" value="HTH_ARAC"/>
    <property type="match status" value="1"/>
</dbReference>
<dbReference type="GO" id="GO:0043565">
    <property type="term" value="F:sequence-specific DNA binding"/>
    <property type="evidence" value="ECO:0007669"/>
    <property type="project" value="InterPro"/>
</dbReference>
<dbReference type="PANTHER" id="PTHR47893:SF1">
    <property type="entry name" value="REGULATORY PROTEIN PCHR"/>
    <property type="match status" value="1"/>
</dbReference>
<reference evidence="5 6" key="1">
    <citation type="submission" date="2013-11" db="EMBL/GenBank/DDBJ databases">
        <title>Metagenomic analysis of a methanogenic consortium involved in long chain n-alkane degradation.</title>
        <authorList>
            <person name="Davidova I.A."/>
            <person name="Callaghan A.V."/>
            <person name="Wawrik B."/>
            <person name="Pruitt S."/>
            <person name="Marks C."/>
            <person name="Duncan K.E."/>
            <person name="Suflita J.M."/>
        </authorList>
    </citation>
    <scope>NUCLEOTIDE SEQUENCE [LARGE SCALE GENOMIC DNA]</scope>
    <source>
        <strain evidence="5 6">SPR</strain>
    </source>
</reference>
<dbReference type="FunCoup" id="A0A0D2GBK3">
    <property type="interactions" value="88"/>
</dbReference>
<feature type="domain" description="HTH araC/xylS-type" evidence="4">
    <location>
        <begin position="151"/>
        <end position="249"/>
    </location>
</feature>
<evidence type="ECO:0000313" key="5">
    <source>
        <dbReference type="EMBL" id="KIX12257.1"/>
    </source>
</evidence>
<dbReference type="AlphaFoldDB" id="A0A0D2GBK3"/>
<dbReference type="Gene3D" id="1.10.10.60">
    <property type="entry name" value="Homeodomain-like"/>
    <property type="match status" value="1"/>
</dbReference>
<dbReference type="PRINTS" id="PR00032">
    <property type="entry name" value="HTHARAC"/>
</dbReference>
<keyword evidence="1" id="KW-0805">Transcription regulation</keyword>
<evidence type="ECO:0000259" key="4">
    <source>
        <dbReference type="PROSITE" id="PS01124"/>
    </source>
</evidence>
<protein>
    <recommendedName>
        <fullName evidence="4">HTH araC/xylS-type domain-containing protein</fullName>
    </recommendedName>
</protein>
<dbReference type="PROSITE" id="PS01124">
    <property type="entry name" value="HTH_ARAC_FAMILY_2"/>
    <property type="match status" value="1"/>
</dbReference>
<dbReference type="InterPro" id="IPR018060">
    <property type="entry name" value="HTH_AraC"/>
</dbReference>
<proteinExistence type="predicted"/>
<evidence type="ECO:0000313" key="6">
    <source>
        <dbReference type="Proteomes" id="UP000032233"/>
    </source>
</evidence>
<dbReference type="PANTHER" id="PTHR47893">
    <property type="entry name" value="REGULATORY PROTEIN PCHR"/>
    <property type="match status" value="1"/>
</dbReference>
<dbReference type="Proteomes" id="UP000032233">
    <property type="component" value="Unassembled WGS sequence"/>
</dbReference>
<evidence type="ECO:0000256" key="1">
    <source>
        <dbReference type="ARBA" id="ARBA00023015"/>
    </source>
</evidence>
<keyword evidence="2" id="KW-0238">DNA-binding</keyword>
<dbReference type="PROSITE" id="PS00041">
    <property type="entry name" value="HTH_ARAC_FAMILY_1"/>
    <property type="match status" value="1"/>
</dbReference>
<dbReference type="InterPro" id="IPR018062">
    <property type="entry name" value="HTH_AraC-typ_CS"/>
</dbReference>
<sequence length="264" mass="29649">MGKSRFLIESQDKNTFLTNSLPGFWSFNSFEKCQGEIEPQPCEKGITLSIVLEPKELMRGSAYMAGLLLPVLQKASHASPQNPSLQSGPMNEAMFSIAGQMLDCPYTGIARELFLDAKAVELIALQVCLLTQKERINQESKFENKFLDAVRRAREFLLANLNQPPRLEDLARRVGLNRNSLTQGFRELYGLTVFEMLRTERLKRAMAFLKSSGMSLAEIAQASGYCAQSHFTSAFRAEFGISPGQFRKQSQANQGAEEFLDRFN</sequence>
<dbReference type="InParanoid" id="A0A0D2GBK3"/>
<dbReference type="SUPFAM" id="SSF46689">
    <property type="entry name" value="Homeodomain-like"/>
    <property type="match status" value="2"/>
</dbReference>
<name>A0A0D2GBK3_9BACT</name>
<dbReference type="InterPro" id="IPR009057">
    <property type="entry name" value="Homeodomain-like_sf"/>
</dbReference>
<dbReference type="InterPro" id="IPR053142">
    <property type="entry name" value="PchR_regulatory_protein"/>
</dbReference>
<keyword evidence="6" id="KW-1185">Reference proteome</keyword>
<accession>A0A0D2GBK3</accession>
<organism evidence="5 6">
    <name type="scientific">Dethiosulfatarculus sandiegensis</name>
    <dbReference type="NCBI Taxonomy" id="1429043"/>
    <lineage>
        <taxon>Bacteria</taxon>
        <taxon>Pseudomonadati</taxon>
        <taxon>Thermodesulfobacteriota</taxon>
        <taxon>Desulfarculia</taxon>
        <taxon>Desulfarculales</taxon>
        <taxon>Desulfarculaceae</taxon>
        <taxon>Dethiosulfatarculus</taxon>
    </lineage>
</organism>
<evidence type="ECO:0000256" key="3">
    <source>
        <dbReference type="ARBA" id="ARBA00023163"/>
    </source>
</evidence>
<comment type="caution">
    <text evidence="5">The sequence shown here is derived from an EMBL/GenBank/DDBJ whole genome shotgun (WGS) entry which is preliminary data.</text>
</comment>
<evidence type="ECO:0000256" key="2">
    <source>
        <dbReference type="ARBA" id="ARBA00023125"/>
    </source>
</evidence>
<dbReference type="InterPro" id="IPR020449">
    <property type="entry name" value="Tscrpt_reg_AraC-type_HTH"/>
</dbReference>
<keyword evidence="3" id="KW-0804">Transcription</keyword>
<dbReference type="GO" id="GO:0003700">
    <property type="term" value="F:DNA-binding transcription factor activity"/>
    <property type="evidence" value="ECO:0007669"/>
    <property type="project" value="InterPro"/>
</dbReference>
<gene>
    <name evidence="5" type="ORF">X474_19765</name>
</gene>
<dbReference type="Pfam" id="PF12833">
    <property type="entry name" value="HTH_18"/>
    <property type="match status" value="1"/>
</dbReference>
<dbReference type="EMBL" id="AZAC01000034">
    <property type="protein sequence ID" value="KIX12257.1"/>
    <property type="molecule type" value="Genomic_DNA"/>
</dbReference>